<dbReference type="PANTHER" id="PTHR44329">
    <property type="entry name" value="SERINE/THREONINE-PROTEIN KINASE TNNI3K-RELATED"/>
    <property type="match status" value="1"/>
</dbReference>
<organism evidence="12 13">
    <name type="scientific">Sphaeroforma arctica JP610</name>
    <dbReference type="NCBI Taxonomy" id="667725"/>
    <lineage>
        <taxon>Eukaryota</taxon>
        <taxon>Ichthyosporea</taxon>
        <taxon>Ichthyophonida</taxon>
        <taxon>Sphaeroforma</taxon>
    </lineage>
</organism>
<dbReference type="EMBL" id="KQ242234">
    <property type="protein sequence ID" value="KNC79847.1"/>
    <property type="molecule type" value="Genomic_DNA"/>
</dbReference>
<dbReference type="Pfam" id="PF07714">
    <property type="entry name" value="PK_Tyr_Ser-Thr"/>
    <property type="match status" value="2"/>
</dbReference>
<proteinExistence type="predicted"/>
<reference evidence="12 13" key="1">
    <citation type="submission" date="2011-02" db="EMBL/GenBank/DDBJ databases">
        <title>The Genome Sequence of Sphaeroforma arctica JP610.</title>
        <authorList>
            <consortium name="The Broad Institute Genome Sequencing Platform"/>
            <person name="Russ C."/>
            <person name="Cuomo C."/>
            <person name="Young S.K."/>
            <person name="Zeng Q."/>
            <person name="Gargeya S."/>
            <person name="Alvarado L."/>
            <person name="Berlin A."/>
            <person name="Chapman S.B."/>
            <person name="Chen Z."/>
            <person name="Freedman E."/>
            <person name="Gellesch M."/>
            <person name="Goldberg J."/>
            <person name="Griggs A."/>
            <person name="Gujja S."/>
            <person name="Heilman E."/>
            <person name="Heiman D."/>
            <person name="Howarth C."/>
            <person name="Mehta T."/>
            <person name="Neiman D."/>
            <person name="Pearson M."/>
            <person name="Roberts A."/>
            <person name="Saif S."/>
            <person name="Shea T."/>
            <person name="Shenoy N."/>
            <person name="Sisk P."/>
            <person name="Stolte C."/>
            <person name="Sykes S."/>
            <person name="White J."/>
            <person name="Yandava C."/>
            <person name="Burger G."/>
            <person name="Gray M.W."/>
            <person name="Holland P.W.H."/>
            <person name="King N."/>
            <person name="Lang F.B.F."/>
            <person name="Roger A.J."/>
            <person name="Ruiz-Trillo I."/>
            <person name="Haas B."/>
            <person name="Nusbaum C."/>
            <person name="Birren B."/>
        </authorList>
    </citation>
    <scope>NUCLEOTIDE SEQUENCE [LARGE SCALE GENOMIC DNA]</scope>
    <source>
        <strain evidence="12 13">JP610</strain>
    </source>
</reference>
<protein>
    <recommendedName>
        <fullName evidence="1">non-specific serine/threonine protein kinase</fullName>
        <ecNumber evidence="1">2.7.11.1</ecNumber>
    </recommendedName>
</protein>
<dbReference type="CDD" id="cd13999">
    <property type="entry name" value="STKc_MAP3K-like"/>
    <property type="match status" value="1"/>
</dbReference>
<keyword evidence="6 9" id="KW-0067">ATP-binding</keyword>
<dbReference type="PROSITE" id="PS00108">
    <property type="entry name" value="PROTEIN_KINASE_ST"/>
    <property type="match status" value="1"/>
</dbReference>
<evidence type="ECO:0000256" key="2">
    <source>
        <dbReference type="ARBA" id="ARBA00022527"/>
    </source>
</evidence>
<evidence type="ECO:0000256" key="4">
    <source>
        <dbReference type="ARBA" id="ARBA00022741"/>
    </source>
</evidence>
<dbReference type="FunFam" id="3.30.200.20:FF:000060">
    <property type="entry name" value="Serine/threonine-protein kinase isoform 1"/>
    <property type="match status" value="1"/>
</dbReference>
<dbReference type="InterPro" id="IPR008271">
    <property type="entry name" value="Ser/Thr_kinase_AS"/>
</dbReference>
<evidence type="ECO:0000256" key="5">
    <source>
        <dbReference type="ARBA" id="ARBA00022777"/>
    </source>
</evidence>
<accession>A0A0L0FSR4</accession>
<dbReference type="RefSeq" id="XP_014153749.1">
    <property type="nucleotide sequence ID" value="XM_014298274.1"/>
</dbReference>
<dbReference type="SMART" id="SM00220">
    <property type="entry name" value="S_TKc"/>
    <property type="match status" value="1"/>
</dbReference>
<comment type="catalytic activity">
    <reaction evidence="7">
        <text>L-threonyl-[protein] + ATP = O-phospho-L-threonyl-[protein] + ADP + H(+)</text>
        <dbReference type="Rhea" id="RHEA:46608"/>
        <dbReference type="Rhea" id="RHEA-COMP:11060"/>
        <dbReference type="Rhea" id="RHEA-COMP:11605"/>
        <dbReference type="ChEBI" id="CHEBI:15378"/>
        <dbReference type="ChEBI" id="CHEBI:30013"/>
        <dbReference type="ChEBI" id="CHEBI:30616"/>
        <dbReference type="ChEBI" id="CHEBI:61977"/>
        <dbReference type="ChEBI" id="CHEBI:456216"/>
        <dbReference type="EC" id="2.7.11.1"/>
    </reaction>
</comment>
<dbReference type="PROSITE" id="PS50011">
    <property type="entry name" value="PROTEIN_KINASE_DOM"/>
    <property type="match status" value="1"/>
</dbReference>
<dbReference type="Gene3D" id="3.30.200.20">
    <property type="entry name" value="Phosphorylase Kinase, domain 1"/>
    <property type="match status" value="1"/>
</dbReference>
<evidence type="ECO:0000313" key="13">
    <source>
        <dbReference type="Proteomes" id="UP000054560"/>
    </source>
</evidence>
<dbReference type="SUPFAM" id="SSF56112">
    <property type="entry name" value="Protein kinase-like (PK-like)"/>
    <property type="match status" value="1"/>
</dbReference>
<dbReference type="eggNOG" id="KOG0192">
    <property type="taxonomic scope" value="Eukaryota"/>
</dbReference>
<dbReference type="InterPro" id="IPR051681">
    <property type="entry name" value="Ser/Thr_Kinases-Pseudokinases"/>
</dbReference>
<dbReference type="InterPro" id="IPR017441">
    <property type="entry name" value="Protein_kinase_ATP_BS"/>
</dbReference>
<keyword evidence="3" id="KW-0808">Transferase</keyword>
<sequence>MALSLDVDIIIVLCIVLSFIGLCLAIILWQLIRRGYVGRTVKVNVKGDGTQRFEINDLFNSTDPSDRGMSQHERGVRSIQVAWEDISVGPLLGKGSFGVVYKAKYRGSDVAVKTLLDQSLHARVLKEFESECMIFAELRHPNLILFMGVVTTVPHLSIVTELLPNGALSNVLMDERIFIDVGRRLQMALDICLGMAYLHTNKPPIIHRDLKSPNILVDSNFTLKIGDFGLAGLVAAEPLIADPDVPECSTMSVVPDEVSSSATLPVFSERSRTSHRFLSKIFMNGSEPGPSDRNVTGIELHAVAIPMQEDTSFRVPEPAPPPKPKNKFAGTIMWAAPEVLRLEGCTKSSDIYSFGIVLWELAMRKKPYEDMHPLSVRYQVMRQGARPTPLPEATNSIRDLMESCWAEKVEDRPESFVAIAKQIEKYRDDEGFSQDLASLGRTTSTGLSSVYNSNASDAPSLFHGMDIIRAGVLLACVVEPTTPVNYLKILEEARKTLDSVVESATSEYTCHVEKISRNKFRKSYLHISGSVWYMGECMGLCG</sequence>
<dbReference type="GO" id="GO:0004674">
    <property type="term" value="F:protein serine/threonine kinase activity"/>
    <property type="evidence" value="ECO:0007669"/>
    <property type="project" value="UniProtKB-KW"/>
</dbReference>
<dbReference type="Gene3D" id="1.10.510.10">
    <property type="entry name" value="Transferase(Phosphotransferase) domain 1"/>
    <property type="match status" value="1"/>
</dbReference>
<dbReference type="GeneID" id="25908274"/>
<evidence type="ECO:0000256" key="7">
    <source>
        <dbReference type="ARBA" id="ARBA00047899"/>
    </source>
</evidence>
<dbReference type="InterPro" id="IPR001245">
    <property type="entry name" value="Ser-Thr/Tyr_kinase_cat_dom"/>
</dbReference>
<evidence type="ECO:0000256" key="6">
    <source>
        <dbReference type="ARBA" id="ARBA00022840"/>
    </source>
</evidence>
<keyword evidence="10" id="KW-0812">Transmembrane</keyword>
<keyword evidence="10" id="KW-0472">Membrane</keyword>
<dbReference type="PANTHER" id="PTHR44329:SF298">
    <property type="entry name" value="MIXED LINEAGE KINASE DOMAIN-LIKE PROTEIN"/>
    <property type="match status" value="1"/>
</dbReference>
<dbReference type="InterPro" id="IPR000719">
    <property type="entry name" value="Prot_kinase_dom"/>
</dbReference>
<evidence type="ECO:0000256" key="9">
    <source>
        <dbReference type="PROSITE-ProRule" id="PRU10141"/>
    </source>
</evidence>
<evidence type="ECO:0000313" key="12">
    <source>
        <dbReference type="EMBL" id="KNC79847.1"/>
    </source>
</evidence>
<keyword evidence="13" id="KW-1185">Reference proteome</keyword>
<keyword evidence="5 12" id="KW-0418">Kinase</keyword>
<dbReference type="AlphaFoldDB" id="A0A0L0FSR4"/>
<dbReference type="EC" id="2.7.11.1" evidence="1"/>
<comment type="catalytic activity">
    <reaction evidence="8">
        <text>L-seryl-[protein] + ATP = O-phospho-L-seryl-[protein] + ADP + H(+)</text>
        <dbReference type="Rhea" id="RHEA:17989"/>
        <dbReference type="Rhea" id="RHEA-COMP:9863"/>
        <dbReference type="Rhea" id="RHEA-COMP:11604"/>
        <dbReference type="ChEBI" id="CHEBI:15378"/>
        <dbReference type="ChEBI" id="CHEBI:29999"/>
        <dbReference type="ChEBI" id="CHEBI:30616"/>
        <dbReference type="ChEBI" id="CHEBI:83421"/>
        <dbReference type="ChEBI" id="CHEBI:456216"/>
        <dbReference type="EC" id="2.7.11.1"/>
    </reaction>
</comment>
<name>A0A0L0FSR4_9EUKA</name>
<feature type="binding site" evidence="9">
    <location>
        <position position="113"/>
    </location>
    <ligand>
        <name>ATP</name>
        <dbReference type="ChEBI" id="CHEBI:30616"/>
    </ligand>
</feature>
<evidence type="ECO:0000256" key="10">
    <source>
        <dbReference type="SAM" id="Phobius"/>
    </source>
</evidence>
<evidence type="ECO:0000256" key="3">
    <source>
        <dbReference type="ARBA" id="ARBA00022679"/>
    </source>
</evidence>
<keyword evidence="2" id="KW-0723">Serine/threonine-protein kinase</keyword>
<dbReference type="GO" id="GO:0005524">
    <property type="term" value="F:ATP binding"/>
    <property type="evidence" value="ECO:0007669"/>
    <property type="project" value="UniProtKB-UniRule"/>
</dbReference>
<dbReference type="InterPro" id="IPR011009">
    <property type="entry name" value="Kinase-like_dom_sf"/>
</dbReference>
<evidence type="ECO:0000256" key="8">
    <source>
        <dbReference type="ARBA" id="ARBA00048679"/>
    </source>
</evidence>
<feature type="transmembrane region" description="Helical" evidence="10">
    <location>
        <begin position="7"/>
        <end position="32"/>
    </location>
</feature>
<dbReference type="Proteomes" id="UP000054560">
    <property type="component" value="Unassembled WGS sequence"/>
</dbReference>
<keyword evidence="4 9" id="KW-0547">Nucleotide-binding</keyword>
<dbReference type="PROSITE" id="PS00107">
    <property type="entry name" value="PROTEIN_KINASE_ATP"/>
    <property type="match status" value="1"/>
</dbReference>
<evidence type="ECO:0000259" key="11">
    <source>
        <dbReference type="PROSITE" id="PS50011"/>
    </source>
</evidence>
<dbReference type="STRING" id="667725.A0A0L0FSR4"/>
<feature type="domain" description="Protein kinase" evidence="11">
    <location>
        <begin position="86"/>
        <end position="427"/>
    </location>
</feature>
<dbReference type="OrthoDB" id="339325at2759"/>
<keyword evidence="10" id="KW-1133">Transmembrane helix</keyword>
<evidence type="ECO:0000256" key="1">
    <source>
        <dbReference type="ARBA" id="ARBA00012513"/>
    </source>
</evidence>
<gene>
    <name evidence="12" type="ORF">SARC_07770</name>
</gene>